<accession>A0A2H1W964</accession>
<proteinExistence type="predicted"/>
<protein>
    <submittedName>
        <fullName evidence="1">SFRICE_026843</fullName>
    </submittedName>
</protein>
<dbReference type="AlphaFoldDB" id="A0A2H1W964"/>
<sequence>MISTTIFKDFYLRFFLRSENHPMTSLVLREARESVKLLLTKIHPVPSPDLSRSPNGTIYIIDTDITTPGFPRNSGNKKICIGGVRAYGGCFMGSFSAGRRVANNNGDRKGVGASRSCFLHVLTQPLPQNAGTEERAESLKRIYECMQQCATGNMQTADFDNEDRAT</sequence>
<name>A0A2H1W964_SPOFR</name>
<dbReference type="EMBL" id="ODYU01007108">
    <property type="protein sequence ID" value="SOQ49587.1"/>
    <property type="molecule type" value="Genomic_DNA"/>
</dbReference>
<reference evidence="1" key="1">
    <citation type="submission" date="2016-07" db="EMBL/GenBank/DDBJ databases">
        <authorList>
            <person name="Bretaudeau A."/>
        </authorList>
    </citation>
    <scope>NUCLEOTIDE SEQUENCE</scope>
    <source>
        <strain evidence="1">Rice</strain>
        <tissue evidence="1">Whole body</tissue>
    </source>
</reference>
<evidence type="ECO:0000313" key="1">
    <source>
        <dbReference type="EMBL" id="SOQ49587.1"/>
    </source>
</evidence>
<gene>
    <name evidence="1" type="ORF">SFRICE_026843</name>
</gene>
<organism evidence="1">
    <name type="scientific">Spodoptera frugiperda</name>
    <name type="common">Fall armyworm</name>
    <dbReference type="NCBI Taxonomy" id="7108"/>
    <lineage>
        <taxon>Eukaryota</taxon>
        <taxon>Metazoa</taxon>
        <taxon>Ecdysozoa</taxon>
        <taxon>Arthropoda</taxon>
        <taxon>Hexapoda</taxon>
        <taxon>Insecta</taxon>
        <taxon>Pterygota</taxon>
        <taxon>Neoptera</taxon>
        <taxon>Endopterygota</taxon>
        <taxon>Lepidoptera</taxon>
        <taxon>Glossata</taxon>
        <taxon>Ditrysia</taxon>
        <taxon>Noctuoidea</taxon>
        <taxon>Noctuidae</taxon>
        <taxon>Amphipyrinae</taxon>
        <taxon>Spodoptera</taxon>
    </lineage>
</organism>